<protein>
    <recommendedName>
        <fullName evidence="11">3-ketoacyl-CoA thiolase, mitochondrial</fullName>
    </recommendedName>
</protein>
<comment type="pathway">
    <text evidence="1">Lipid metabolism; fatty acid beta-oxidation.</text>
</comment>
<dbReference type="GO" id="GO:0005739">
    <property type="term" value="C:mitochondrion"/>
    <property type="evidence" value="ECO:0007669"/>
    <property type="project" value="TreeGrafter"/>
</dbReference>
<feature type="domain" description="Thiolase C-terminal" evidence="8">
    <location>
        <begin position="353"/>
        <end position="474"/>
    </location>
</feature>
<dbReference type="Pfam" id="PF02803">
    <property type="entry name" value="Thiolase_C"/>
    <property type="match status" value="1"/>
</dbReference>
<evidence type="ECO:0000259" key="7">
    <source>
        <dbReference type="Pfam" id="PF00108"/>
    </source>
</evidence>
<evidence type="ECO:0008006" key="11">
    <source>
        <dbReference type="Google" id="ProtNLM"/>
    </source>
</evidence>
<comment type="similarity">
    <text evidence="2 6">Belongs to the thiolase-like superfamily. Thiolase family.</text>
</comment>
<dbReference type="PROSITE" id="PS00099">
    <property type="entry name" value="THIOLASE_3"/>
    <property type="match status" value="1"/>
</dbReference>
<dbReference type="Gene3D" id="3.40.47.10">
    <property type="match status" value="1"/>
</dbReference>
<dbReference type="PANTHER" id="PTHR18919:SF107">
    <property type="entry name" value="ACETYL-COA ACETYLTRANSFERASE, CYTOSOLIC"/>
    <property type="match status" value="1"/>
</dbReference>
<evidence type="ECO:0000259" key="8">
    <source>
        <dbReference type="Pfam" id="PF02803"/>
    </source>
</evidence>
<proteinExistence type="inferred from homology"/>
<dbReference type="GO" id="GO:0006635">
    <property type="term" value="P:fatty acid beta-oxidation"/>
    <property type="evidence" value="ECO:0007669"/>
    <property type="project" value="TreeGrafter"/>
</dbReference>
<dbReference type="AlphaFoldDB" id="A0AAV7W9Z5"/>
<dbReference type="InterPro" id="IPR016039">
    <property type="entry name" value="Thiolase-like"/>
</dbReference>
<dbReference type="InterPro" id="IPR020615">
    <property type="entry name" value="Thiolase_acyl_enz_int_AS"/>
</dbReference>
<dbReference type="InterPro" id="IPR002155">
    <property type="entry name" value="Thiolase"/>
</dbReference>
<evidence type="ECO:0000256" key="2">
    <source>
        <dbReference type="ARBA" id="ARBA00010982"/>
    </source>
</evidence>
<dbReference type="Proteomes" id="UP001066276">
    <property type="component" value="Chromosome 1_2"/>
</dbReference>
<dbReference type="InterPro" id="IPR020613">
    <property type="entry name" value="Thiolase_CS"/>
</dbReference>
<evidence type="ECO:0000313" key="10">
    <source>
        <dbReference type="Proteomes" id="UP001066276"/>
    </source>
</evidence>
<dbReference type="EMBL" id="JANPWB010000002">
    <property type="protein sequence ID" value="KAJ1210802.1"/>
    <property type="molecule type" value="Genomic_DNA"/>
</dbReference>
<gene>
    <name evidence="9" type="ORF">NDU88_006164</name>
</gene>
<dbReference type="InterPro" id="IPR020617">
    <property type="entry name" value="Thiolase_C"/>
</dbReference>
<dbReference type="GO" id="GO:0003985">
    <property type="term" value="F:acetyl-CoA C-acetyltransferase activity"/>
    <property type="evidence" value="ECO:0007669"/>
    <property type="project" value="TreeGrafter"/>
</dbReference>
<dbReference type="PANTHER" id="PTHR18919">
    <property type="entry name" value="ACETYL-COA C-ACYLTRANSFERASE"/>
    <property type="match status" value="1"/>
</dbReference>
<sequence>MATILRCQDSCENRLSNYVALAVSRWRARRRACERDLPTGRERLKGGREKSFCTRWFSCLAPCAVFVHLRSETERSSNDAMALLRGVFIVSAKRTPFGAYGGVLKDYTATDLATIAAKAALSAGKVAPEMVDSIIVGNVMQSSSDAAYIARHVGLRVGLPIPVPALTVNRLCGSGFQSIVNGCQEICLKESEVVLCGGSESMSQAPYAVRNIRFGTKFGQDQKLEDTLWAGLTDLHIKTPMGVTAENLAEKYKISREDCDRYALKTQQRWKAANDAGYFNAEMAPIEIKTKKGSQKVEQDEHPRPQVTAEQLAKLAPVFKKDGTVTAGNASGVSDGAGAVIVASEEAIKQHKLTPLARIVAYHVSGCDPNIMGIGPVPAINGALKKAGLSLKDMDLVEVNEAFAPQYLSVEKDLGLDPEKTNVSGGAIALGHPLGASGSRITAHLVHELRRRGGKYAVGSACIGGGQGIALIIEASA</sequence>
<dbReference type="InterPro" id="IPR020610">
    <property type="entry name" value="Thiolase_AS"/>
</dbReference>
<dbReference type="NCBIfam" id="TIGR01930">
    <property type="entry name" value="AcCoA-C-Actrans"/>
    <property type="match status" value="1"/>
</dbReference>
<keyword evidence="10" id="KW-1185">Reference proteome</keyword>
<comment type="caution">
    <text evidence="9">The sequence shown here is derived from an EMBL/GenBank/DDBJ whole genome shotgun (WGS) entry which is preliminary data.</text>
</comment>
<name>A0AAV7W9Z5_PLEWA</name>
<dbReference type="FunFam" id="3.40.47.10:FF:000010">
    <property type="entry name" value="Acetyl-CoA acetyltransferase (Thiolase)"/>
    <property type="match status" value="1"/>
</dbReference>
<keyword evidence="3 6" id="KW-0808">Transferase</keyword>
<reference evidence="9" key="1">
    <citation type="journal article" date="2022" name="bioRxiv">
        <title>Sequencing and chromosome-scale assembly of the giantPleurodeles waltlgenome.</title>
        <authorList>
            <person name="Brown T."/>
            <person name="Elewa A."/>
            <person name="Iarovenko S."/>
            <person name="Subramanian E."/>
            <person name="Araus A.J."/>
            <person name="Petzold A."/>
            <person name="Susuki M."/>
            <person name="Suzuki K.-i.T."/>
            <person name="Hayashi T."/>
            <person name="Toyoda A."/>
            <person name="Oliveira C."/>
            <person name="Osipova E."/>
            <person name="Leigh N.D."/>
            <person name="Simon A."/>
            <person name="Yun M.H."/>
        </authorList>
    </citation>
    <scope>NUCLEOTIDE SEQUENCE</scope>
    <source>
        <strain evidence="9">20211129_DDA</strain>
        <tissue evidence="9">Liver</tissue>
    </source>
</reference>
<evidence type="ECO:0000313" key="9">
    <source>
        <dbReference type="EMBL" id="KAJ1210802.1"/>
    </source>
</evidence>
<evidence type="ECO:0000256" key="1">
    <source>
        <dbReference type="ARBA" id="ARBA00005005"/>
    </source>
</evidence>
<dbReference type="PROSITE" id="PS00737">
    <property type="entry name" value="THIOLASE_2"/>
    <property type="match status" value="1"/>
</dbReference>
<accession>A0AAV7W9Z5</accession>
<evidence type="ECO:0000256" key="6">
    <source>
        <dbReference type="RuleBase" id="RU003557"/>
    </source>
</evidence>
<dbReference type="PROSITE" id="PS00098">
    <property type="entry name" value="THIOLASE_1"/>
    <property type="match status" value="1"/>
</dbReference>
<keyword evidence="5 6" id="KW-0012">Acyltransferase</keyword>
<evidence type="ECO:0000256" key="4">
    <source>
        <dbReference type="ARBA" id="ARBA00022946"/>
    </source>
</evidence>
<dbReference type="SUPFAM" id="SSF53901">
    <property type="entry name" value="Thiolase-like"/>
    <property type="match status" value="2"/>
</dbReference>
<dbReference type="InterPro" id="IPR020616">
    <property type="entry name" value="Thiolase_N"/>
</dbReference>
<dbReference type="Pfam" id="PF00108">
    <property type="entry name" value="Thiolase_N"/>
    <property type="match status" value="1"/>
</dbReference>
<evidence type="ECO:0000256" key="3">
    <source>
        <dbReference type="ARBA" id="ARBA00022679"/>
    </source>
</evidence>
<organism evidence="9 10">
    <name type="scientific">Pleurodeles waltl</name>
    <name type="common">Iberian ribbed newt</name>
    <dbReference type="NCBI Taxonomy" id="8319"/>
    <lineage>
        <taxon>Eukaryota</taxon>
        <taxon>Metazoa</taxon>
        <taxon>Chordata</taxon>
        <taxon>Craniata</taxon>
        <taxon>Vertebrata</taxon>
        <taxon>Euteleostomi</taxon>
        <taxon>Amphibia</taxon>
        <taxon>Batrachia</taxon>
        <taxon>Caudata</taxon>
        <taxon>Salamandroidea</taxon>
        <taxon>Salamandridae</taxon>
        <taxon>Pleurodelinae</taxon>
        <taxon>Pleurodeles</taxon>
    </lineage>
</organism>
<dbReference type="CDD" id="cd00751">
    <property type="entry name" value="thiolase"/>
    <property type="match status" value="1"/>
</dbReference>
<evidence type="ECO:0000256" key="5">
    <source>
        <dbReference type="ARBA" id="ARBA00023315"/>
    </source>
</evidence>
<keyword evidence="4" id="KW-0809">Transit peptide</keyword>
<feature type="domain" description="Thiolase N-terminal" evidence="7">
    <location>
        <begin position="87"/>
        <end position="346"/>
    </location>
</feature>